<dbReference type="Gene3D" id="1.20.58.2010">
    <property type="entry name" value="PRONE domain, subdomain 1"/>
    <property type="match status" value="2"/>
</dbReference>
<dbReference type="STRING" id="337451.A0A3S3QXC5"/>
<dbReference type="PROSITE" id="PS51334">
    <property type="entry name" value="PRONE"/>
    <property type="match status" value="1"/>
</dbReference>
<evidence type="ECO:0000256" key="3">
    <source>
        <dbReference type="SAM" id="MobiDB-lite"/>
    </source>
</evidence>
<feature type="compositionally biased region" description="Polar residues" evidence="3">
    <location>
        <begin position="558"/>
        <end position="574"/>
    </location>
</feature>
<accession>A0A3S3QXC5</accession>
<feature type="compositionally biased region" description="Low complexity" evidence="3">
    <location>
        <begin position="39"/>
        <end position="50"/>
    </location>
</feature>
<sequence length="589" mass="65957">MEDLVEEGDWIEEMGTRFDMNRLEGASIADWVTGEGRESSSSLEMSTSEETGNEERSGSSSEDSSSPPPPLGWTIGKKEAHGFSVLDEEKTHFGNGKIENQGSDVSEIEMMKERFSKLLLGEDMSGCGKGVSTALAISNAITNLCATLFGQLWRLEPLPPEKMSMWRREMEWLLCISDHIVELIPSWQTFPDGSKLEVMTCRPRSDLYINLPALRKLDNMLLEILDSFSDMEFWYVDQGILAPDSDGSGSFRRPLQRQEEKWWLPVPRVPPGGLHENSRKHLQHKRECTNQILKAAMAINSNAIAEMEVPESYLETLPKNGRTSLGDVIHRYITSDEFYPECLLDCLDLSSEHHALEVANRIEASIYVWRRRTNFKPANCATRSYSKSSWEIVKELMVDGDKREVLAERAESLLLCLKQRFPGLSQTTLDMSKIQYNKDVGKSILESYSRVLESMAFNIAARIDDLLYVDDLTKHSDQFSSLTTASVVAHKRVSLPCSTPISSTPYATAFTTPSFSPTPLVSPAKGERALLLNNRPISRGFSVKKALTDYLGVEVKGKSNSDPVEASESVSYNENVEDKKGTTSPTMCD</sequence>
<dbReference type="GO" id="GO:0005886">
    <property type="term" value="C:plasma membrane"/>
    <property type="evidence" value="ECO:0007669"/>
    <property type="project" value="UniProtKB-ARBA"/>
</dbReference>
<dbReference type="EMBL" id="QPKB01000009">
    <property type="protein sequence ID" value="RWR92082.1"/>
    <property type="molecule type" value="Genomic_DNA"/>
</dbReference>
<evidence type="ECO:0000313" key="6">
    <source>
        <dbReference type="Proteomes" id="UP000283530"/>
    </source>
</evidence>
<dbReference type="InterPro" id="IPR005512">
    <property type="entry name" value="PRONE_dom"/>
</dbReference>
<feature type="region of interest" description="Disordered" evidence="3">
    <location>
        <begin position="557"/>
        <end position="589"/>
    </location>
</feature>
<dbReference type="PANTHER" id="PTHR33101:SF14">
    <property type="entry name" value="ROP GUANINE NUCLEOTIDE EXCHANGE FACTOR 7"/>
    <property type="match status" value="1"/>
</dbReference>
<feature type="domain" description="PRONE" evidence="4">
    <location>
        <begin position="98"/>
        <end position="480"/>
    </location>
</feature>
<proteinExistence type="predicted"/>
<evidence type="ECO:0000256" key="2">
    <source>
        <dbReference type="PROSITE-ProRule" id="PRU00663"/>
    </source>
</evidence>
<evidence type="ECO:0000259" key="4">
    <source>
        <dbReference type="PROSITE" id="PS51334"/>
    </source>
</evidence>
<reference evidence="5 6" key="1">
    <citation type="journal article" date="2019" name="Nat. Plants">
        <title>Stout camphor tree genome fills gaps in understanding of flowering plant genome evolution.</title>
        <authorList>
            <person name="Chaw S.M."/>
            <person name="Liu Y.C."/>
            <person name="Wu Y.W."/>
            <person name="Wang H.Y."/>
            <person name="Lin C.I."/>
            <person name="Wu C.S."/>
            <person name="Ke H.M."/>
            <person name="Chang L.Y."/>
            <person name="Hsu C.Y."/>
            <person name="Yang H.T."/>
            <person name="Sudianto E."/>
            <person name="Hsu M.H."/>
            <person name="Wu K.P."/>
            <person name="Wang L.N."/>
            <person name="Leebens-Mack J.H."/>
            <person name="Tsai I.J."/>
        </authorList>
    </citation>
    <scope>NUCLEOTIDE SEQUENCE [LARGE SCALE GENOMIC DNA]</scope>
    <source>
        <strain evidence="6">cv. Chaw 1501</strain>
        <tissue evidence="5">Young leaves</tissue>
    </source>
</reference>
<name>A0A3S3QXC5_9MAGN</name>
<dbReference type="FunFam" id="1.20.58.2010:FF:000001">
    <property type="entry name" value="Rop guanine nucleotide exchange factor 14"/>
    <property type="match status" value="1"/>
</dbReference>
<dbReference type="PANTHER" id="PTHR33101">
    <property type="entry name" value="ROP GUANINE NUCLEOTIDE EXCHANGE FACTOR 1"/>
    <property type="match status" value="1"/>
</dbReference>
<dbReference type="GO" id="GO:0005085">
    <property type="term" value="F:guanyl-nucleotide exchange factor activity"/>
    <property type="evidence" value="ECO:0007669"/>
    <property type="project" value="UniProtKB-UniRule"/>
</dbReference>
<evidence type="ECO:0000256" key="1">
    <source>
        <dbReference type="ARBA" id="ARBA00022658"/>
    </source>
</evidence>
<dbReference type="InterPro" id="IPR038937">
    <property type="entry name" value="RopGEF"/>
</dbReference>
<dbReference type="FunFam" id="1.20.58.2010:FF:000004">
    <property type="entry name" value="Rop guanine nucleotide exchange factor 1"/>
    <property type="match status" value="1"/>
</dbReference>
<feature type="region of interest" description="Disordered" evidence="3">
    <location>
        <begin position="29"/>
        <end position="76"/>
    </location>
</feature>
<gene>
    <name evidence="5" type="ORF">CKAN_02127500</name>
</gene>
<keyword evidence="6" id="KW-1185">Reference proteome</keyword>
<comment type="caution">
    <text evidence="5">The sequence shown here is derived from an EMBL/GenBank/DDBJ whole genome shotgun (WGS) entry which is preliminary data.</text>
</comment>
<dbReference type="AlphaFoldDB" id="A0A3S3QXC5"/>
<dbReference type="Proteomes" id="UP000283530">
    <property type="component" value="Unassembled WGS sequence"/>
</dbReference>
<evidence type="ECO:0000313" key="5">
    <source>
        <dbReference type="EMBL" id="RWR92082.1"/>
    </source>
</evidence>
<keyword evidence="1 2" id="KW-0344">Guanine-nucleotide releasing factor</keyword>
<dbReference type="OrthoDB" id="1053009at2759"/>
<dbReference type="Pfam" id="PF03759">
    <property type="entry name" value="PRONE"/>
    <property type="match status" value="1"/>
</dbReference>
<organism evidence="5 6">
    <name type="scientific">Cinnamomum micranthum f. kanehirae</name>
    <dbReference type="NCBI Taxonomy" id="337451"/>
    <lineage>
        <taxon>Eukaryota</taxon>
        <taxon>Viridiplantae</taxon>
        <taxon>Streptophyta</taxon>
        <taxon>Embryophyta</taxon>
        <taxon>Tracheophyta</taxon>
        <taxon>Spermatophyta</taxon>
        <taxon>Magnoliopsida</taxon>
        <taxon>Magnoliidae</taxon>
        <taxon>Laurales</taxon>
        <taxon>Lauraceae</taxon>
        <taxon>Cinnamomum</taxon>
    </lineage>
</organism>
<protein>
    <submittedName>
        <fullName evidence="5">Rop guanine nucleotide exchange factor 7-like protein</fullName>
    </submittedName>
</protein>